<dbReference type="RefSeq" id="WP_374036798.1">
    <property type="nucleotide sequence ID" value="NZ_CP169082.1"/>
</dbReference>
<organism evidence="1 2">
    <name type="scientific">Brevundimonas staleyi</name>
    <dbReference type="NCBI Taxonomy" id="74326"/>
    <lineage>
        <taxon>Bacteria</taxon>
        <taxon>Pseudomonadati</taxon>
        <taxon>Pseudomonadota</taxon>
        <taxon>Alphaproteobacteria</taxon>
        <taxon>Caulobacterales</taxon>
        <taxon>Caulobacteraceae</taxon>
        <taxon>Brevundimonas</taxon>
    </lineage>
</organism>
<evidence type="ECO:0000313" key="2">
    <source>
        <dbReference type="Proteomes" id="UP001596152"/>
    </source>
</evidence>
<sequence>MSGDLGAGDRVICINAGPTNAPGFPEHGTPVPLVQGQVYTVRCVLELQCGPDEWLPCLFLVERETMVFSRWGEEEGYDPARFRRFDDRDIDVWLKVDVGDTHHLDVRSPVLVPA</sequence>
<name>A0ABW0FYR1_9CAUL</name>
<proteinExistence type="predicted"/>
<comment type="caution">
    <text evidence="1">The sequence shown here is derived from an EMBL/GenBank/DDBJ whole genome shotgun (WGS) entry which is preliminary data.</text>
</comment>
<gene>
    <name evidence="1" type="ORF">ACFPIE_20400</name>
</gene>
<evidence type="ECO:0000313" key="1">
    <source>
        <dbReference type="EMBL" id="MFC5346284.1"/>
    </source>
</evidence>
<reference evidence="2" key="1">
    <citation type="journal article" date="2019" name="Int. J. Syst. Evol. Microbiol.">
        <title>The Global Catalogue of Microorganisms (GCM) 10K type strain sequencing project: providing services to taxonomists for standard genome sequencing and annotation.</title>
        <authorList>
            <consortium name="The Broad Institute Genomics Platform"/>
            <consortium name="The Broad Institute Genome Sequencing Center for Infectious Disease"/>
            <person name="Wu L."/>
            <person name="Ma J."/>
        </authorList>
    </citation>
    <scope>NUCLEOTIDE SEQUENCE [LARGE SCALE GENOMIC DNA]</scope>
    <source>
        <strain evidence="2">JCM 12125</strain>
    </source>
</reference>
<accession>A0ABW0FYR1</accession>
<protein>
    <submittedName>
        <fullName evidence="1">Uncharacterized protein</fullName>
    </submittedName>
</protein>
<keyword evidence="2" id="KW-1185">Reference proteome</keyword>
<dbReference type="Proteomes" id="UP001596152">
    <property type="component" value="Unassembled WGS sequence"/>
</dbReference>
<dbReference type="EMBL" id="JBHSLF010000056">
    <property type="protein sequence ID" value="MFC5346284.1"/>
    <property type="molecule type" value="Genomic_DNA"/>
</dbReference>